<reference evidence="6 7" key="1">
    <citation type="submission" date="2015-03" db="EMBL/GenBank/DDBJ databases">
        <authorList>
            <person name="Krishnan R."/>
            <person name="Midha S."/>
            <person name="Patil P.B."/>
            <person name="Rameshkumar N."/>
        </authorList>
    </citation>
    <scope>NUCLEOTIDE SEQUENCE [LARGE SCALE GENOMIC DNA]</scope>
    <source>
        <strain evidence="6 7">L1E11</strain>
    </source>
</reference>
<dbReference type="InterPro" id="IPR050109">
    <property type="entry name" value="HTH-type_TetR-like_transc_reg"/>
</dbReference>
<keyword evidence="1" id="KW-0805">Transcription regulation</keyword>
<dbReference type="PANTHER" id="PTHR30055:SF234">
    <property type="entry name" value="HTH-TYPE TRANSCRIPTIONAL REGULATOR BETI"/>
    <property type="match status" value="1"/>
</dbReference>
<evidence type="ECO:0000313" key="7">
    <source>
        <dbReference type="Proteomes" id="UP000248090"/>
    </source>
</evidence>
<evidence type="ECO:0000256" key="4">
    <source>
        <dbReference type="PROSITE-ProRule" id="PRU00335"/>
    </source>
</evidence>
<sequence>MARGRPSKRQHIIDTAQSLFAELGYQGTSIDLVVQTAAVSKPTVYSNFPTKQVLWASVLEQVSEHSRDALQEHALSGNNWLETWLALWQWWADSAERLAIYRIMLGEQHKMEDTARELFVQFEAVLQQALDNLLQQHAVTLTDTQRFVLDACSRAGVLQPALSGRTPLSVTELYHHLTSKDAALPDLH</sequence>
<comment type="caution">
    <text evidence="6">The sequence shown here is derived from an EMBL/GenBank/DDBJ whole genome shotgun (WGS) entry which is preliminary data.</text>
</comment>
<evidence type="ECO:0000313" key="6">
    <source>
        <dbReference type="EMBL" id="PXF31368.1"/>
    </source>
</evidence>
<protein>
    <recommendedName>
        <fullName evidence="5">HTH tetR-type domain-containing protein</fullName>
    </recommendedName>
</protein>
<dbReference type="PANTHER" id="PTHR30055">
    <property type="entry name" value="HTH-TYPE TRANSCRIPTIONAL REGULATOR RUTR"/>
    <property type="match status" value="1"/>
</dbReference>
<keyword evidence="3" id="KW-0804">Transcription</keyword>
<name>A0ABX5M115_9GAMM</name>
<proteinExistence type="predicted"/>
<dbReference type="PROSITE" id="PS50977">
    <property type="entry name" value="HTH_TETR_2"/>
    <property type="match status" value="1"/>
</dbReference>
<dbReference type="InterPro" id="IPR001647">
    <property type="entry name" value="HTH_TetR"/>
</dbReference>
<feature type="DNA-binding region" description="H-T-H motif" evidence="4">
    <location>
        <begin position="29"/>
        <end position="48"/>
    </location>
</feature>
<evidence type="ECO:0000256" key="1">
    <source>
        <dbReference type="ARBA" id="ARBA00023015"/>
    </source>
</evidence>
<dbReference type="Proteomes" id="UP000248090">
    <property type="component" value="Unassembled WGS sequence"/>
</dbReference>
<evidence type="ECO:0000259" key="5">
    <source>
        <dbReference type="PROSITE" id="PS50977"/>
    </source>
</evidence>
<dbReference type="Pfam" id="PF00440">
    <property type="entry name" value="TetR_N"/>
    <property type="match status" value="1"/>
</dbReference>
<feature type="domain" description="HTH tetR-type" evidence="5">
    <location>
        <begin position="6"/>
        <end position="66"/>
    </location>
</feature>
<dbReference type="PRINTS" id="PR00455">
    <property type="entry name" value="HTHTETR"/>
</dbReference>
<dbReference type="RefSeq" id="WP_110187207.1">
    <property type="nucleotide sequence ID" value="NZ_CP177354.1"/>
</dbReference>
<keyword evidence="2 4" id="KW-0238">DNA-binding</keyword>
<keyword evidence="7" id="KW-1185">Reference proteome</keyword>
<dbReference type="Gene3D" id="1.10.357.10">
    <property type="entry name" value="Tetracycline Repressor, domain 2"/>
    <property type="match status" value="1"/>
</dbReference>
<evidence type="ECO:0000256" key="2">
    <source>
        <dbReference type="ARBA" id="ARBA00023125"/>
    </source>
</evidence>
<organism evidence="6 7">
    <name type="scientific">Pokkaliibacter plantistimulans</name>
    <dbReference type="NCBI Taxonomy" id="1635171"/>
    <lineage>
        <taxon>Bacteria</taxon>
        <taxon>Pseudomonadati</taxon>
        <taxon>Pseudomonadota</taxon>
        <taxon>Gammaproteobacteria</taxon>
        <taxon>Oceanospirillales</taxon>
        <taxon>Balneatrichaceae</taxon>
        <taxon>Pokkaliibacter</taxon>
    </lineage>
</organism>
<dbReference type="EMBL" id="LAPT01000043">
    <property type="protein sequence ID" value="PXF31368.1"/>
    <property type="molecule type" value="Genomic_DNA"/>
</dbReference>
<dbReference type="SUPFAM" id="SSF46689">
    <property type="entry name" value="Homeodomain-like"/>
    <property type="match status" value="1"/>
</dbReference>
<accession>A0ABX5M115</accession>
<dbReference type="InterPro" id="IPR009057">
    <property type="entry name" value="Homeodomain-like_sf"/>
</dbReference>
<gene>
    <name evidence="6" type="ORF">WH50_10170</name>
</gene>
<evidence type="ECO:0000256" key="3">
    <source>
        <dbReference type="ARBA" id="ARBA00023163"/>
    </source>
</evidence>